<proteinExistence type="predicted"/>
<sequence length="237" mass="26988">MIHIVSLPLVRSWLRSVTEPFIPGGGGRQDHRISSYKGIGINGNVENKEQGNGKRHYQGNGKKKMYDEREAKLSRVEVMGPRGYVERRSREKYAPGNSYHQSHSQGDSHLVRNGREREEHPRDSNRDKHNFGNHRELIYKEKDTHSHSVVHNERSDSKQQGNVLDDMVKEEIVSIAVEDGLDLINEVLDDDILETYAMKLGSEEGGEGTEDDLAFMKELKDNEALMEEDHGLIDNAD</sequence>
<feature type="region of interest" description="Disordered" evidence="1">
    <location>
        <begin position="44"/>
        <end position="66"/>
    </location>
</feature>
<dbReference type="AlphaFoldDB" id="A0ABC8IZM9"/>
<feature type="compositionally biased region" description="Basic and acidic residues" evidence="1">
    <location>
        <begin position="84"/>
        <end position="93"/>
    </location>
</feature>
<dbReference type="EMBL" id="CAKOAT010066822">
    <property type="protein sequence ID" value="CAH8307072.1"/>
    <property type="molecule type" value="Genomic_DNA"/>
</dbReference>
<comment type="caution">
    <text evidence="2">The sequence shown here is derived from an EMBL/GenBank/DDBJ whole genome shotgun (WGS) entry which is preliminary data.</text>
</comment>
<gene>
    <name evidence="2" type="ORF">ERUC_LOCUS4831</name>
</gene>
<keyword evidence="3" id="KW-1185">Reference proteome</keyword>
<protein>
    <submittedName>
        <fullName evidence="2">Uncharacterized protein</fullName>
    </submittedName>
</protein>
<name>A0ABC8IZM9_ERUVS</name>
<accession>A0ABC8IZM9</accession>
<feature type="compositionally biased region" description="Basic and acidic residues" evidence="1">
    <location>
        <begin position="109"/>
        <end position="133"/>
    </location>
</feature>
<feature type="compositionally biased region" description="Basic and acidic residues" evidence="1">
    <location>
        <begin position="142"/>
        <end position="157"/>
    </location>
</feature>
<feature type="compositionally biased region" description="Basic residues" evidence="1">
    <location>
        <begin position="53"/>
        <end position="63"/>
    </location>
</feature>
<feature type="region of interest" description="Disordered" evidence="1">
    <location>
        <begin position="142"/>
        <end position="161"/>
    </location>
</feature>
<dbReference type="Proteomes" id="UP001642260">
    <property type="component" value="Unassembled WGS sequence"/>
</dbReference>
<organism evidence="2 3">
    <name type="scientific">Eruca vesicaria subsp. sativa</name>
    <name type="common">Garden rocket</name>
    <name type="synonym">Eruca sativa</name>
    <dbReference type="NCBI Taxonomy" id="29727"/>
    <lineage>
        <taxon>Eukaryota</taxon>
        <taxon>Viridiplantae</taxon>
        <taxon>Streptophyta</taxon>
        <taxon>Embryophyta</taxon>
        <taxon>Tracheophyta</taxon>
        <taxon>Spermatophyta</taxon>
        <taxon>Magnoliopsida</taxon>
        <taxon>eudicotyledons</taxon>
        <taxon>Gunneridae</taxon>
        <taxon>Pentapetalae</taxon>
        <taxon>rosids</taxon>
        <taxon>malvids</taxon>
        <taxon>Brassicales</taxon>
        <taxon>Brassicaceae</taxon>
        <taxon>Brassiceae</taxon>
        <taxon>Eruca</taxon>
    </lineage>
</organism>
<evidence type="ECO:0000313" key="2">
    <source>
        <dbReference type="EMBL" id="CAH8307072.1"/>
    </source>
</evidence>
<evidence type="ECO:0000256" key="1">
    <source>
        <dbReference type="SAM" id="MobiDB-lite"/>
    </source>
</evidence>
<feature type="compositionally biased region" description="Polar residues" evidence="1">
    <location>
        <begin position="98"/>
        <end position="107"/>
    </location>
</feature>
<feature type="region of interest" description="Disordered" evidence="1">
    <location>
        <begin position="79"/>
        <end position="133"/>
    </location>
</feature>
<reference evidence="2 3" key="1">
    <citation type="submission" date="2022-03" db="EMBL/GenBank/DDBJ databases">
        <authorList>
            <person name="Macdonald S."/>
            <person name="Ahmed S."/>
            <person name="Newling K."/>
        </authorList>
    </citation>
    <scope>NUCLEOTIDE SEQUENCE [LARGE SCALE GENOMIC DNA]</scope>
</reference>
<evidence type="ECO:0000313" key="3">
    <source>
        <dbReference type="Proteomes" id="UP001642260"/>
    </source>
</evidence>